<name>A0A285UPU8_9STAP</name>
<feature type="domain" description="Type I restriction modification DNA specificity" evidence="5">
    <location>
        <begin position="68"/>
        <end position="228"/>
    </location>
</feature>
<keyword evidence="2" id="KW-0680">Restriction system</keyword>
<dbReference type="RefSeq" id="WP_097041986.1">
    <property type="nucleotide sequence ID" value="NZ_OBQF01000005.1"/>
</dbReference>
<organism evidence="6 7">
    <name type="scientific">Salinicoccus kekensis</name>
    <dbReference type="NCBI Taxonomy" id="714307"/>
    <lineage>
        <taxon>Bacteria</taxon>
        <taxon>Bacillati</taxon>
        <taxon>Bacillota</taxon>
        <taxon>Bacilli</taxon>
        <taxon>Bacillales</taxon>
        <taxon>Staphylococcaceae</taxon>
        <taxon>Salinicoccus</taxon>
    </lineage>
</organism>
<gene>
    <name evidence="6" type="ORF">SAMN05878391_2185</name>
</gene>
<protein>
    <submittedName>
        <fullName evidence="6">Type I restriction enzyme S subunit</fullName>
    </submittedName>
</protein>
<evidence type="ECO:0000256" key="4">
    <source>
        <dbReference type="ARBA" id="ARBA00038652"/>
    </source>
</evidence>
<dbReference type="OrthoDB" id="9811611at2"/>
<evidence type="ECO:0000313" key="6">
    <source>
        <dbReference type="EMBL" id="SOC43935.1"/>
    </source>
</evidence>
<accession>A0A285UPU8</accession>
<evidence type="ECO:0000256" key="3">
    <source>
        <dbReference type="ARBA" id="ARBA00023125"/>
    </source>
</evidence>
<keyword evidence="3" id="KW-0238">DNA-binding</keyword>
<dbReference type="InterPro" id="IPR000055">
    <property type="entry name" value="Restrct_endonuc_typeI_TRD"/>
</dbReference>
<dbReference type="PANTHER" id="PTHR43140:SF1">
    <property type="entry name" value="TYPE I RESTRICTION ENZYME ECOKI SPECIFICITY SUBUNIT"/>
    <property type="match status" value="1"/>
</dbReference>
<dbReference type="CDD" id="cd17246">
    <property type="entry name" value="RMtype1_S_SonII-TRD2-CR2_like"/>
    <property type="match status" value="1"/>
</dbReference>
<dbReference type="AlphaFoldDB" id="A0A285UPU8"/>
<dbReference type="Pfam" id="PF01420">
    <property type="entry name" value="Methylase_S"/>
    <property type="match status" value="2"/>
</dbReference>
<dbReference type="EMBL" id="OBQF01000005">
    <property type="protein sequence ID" value="SOC43935.1"/>
    <property type="molecule type" value="Genomic_DNA"/>
</dbReference>
<dbReference type="InterPro" id="IPR051212">
    <property type="entry name" value="Type-I_RE_S_subunit"/>
</dbReference>
<dbReference type="PANTHER" id="PTHR43140">
    <property type="entry name" value="TYPE-1 RESTRICTION ENZYME ECOKI SPECIFICITY PROTEIN"/>
    <property type="match status" value="1"/>
</dbReference>
<comment type="similarity">
    <text evidence="1">Belongs to the type-I restriction system S methylase family.</text>
</comment>
<evidence type="ECO:0000256" key="2">
    <source>
        <dbReference type="ARBA" id="ARBA00022747"/>
    </source>
</evidence>
<evidence type="ECO:0000313" key="7">
    <source>
        <dbReference type="Proteomes" id="UP000219412"/>
    </source>
</evidence>
<evidence type="ECO:0000256" key="1">
    <source>
        <dbReference type="ARBA" id="ARBA00010923"/>
    </source>
</evidence>
<dbReference type="GO" id="GO:0009307">
    <property type="term" value="P:DNA restriction-modification system"/>
    <property type="evidence" value="ECO:0007669"/>
    <property type="project" value="UniProtKB-KW"/>
</dbReference>
<comment type="subunit">
    <text evidence="4">The methyltransferase is composed of M and S polypeptides.</text>
</comment>
<dbReference type="Gene3D" id="3.90.220.20">
    <property type="entry name" value="DNA methylase specificity domains"/>
    <property type="match status" value="2"/>
</dbReference>
<reference evidence="7" key="1">
    <citation type="submission" date="2017-08" db="EMBL/GenBank/DDBJ databases">
        <authorList>
            <person name="Varghese N."/>
            <person name="Submissions S."/>
        </authorList>
    </citation>
    <scope>NUCLEOTIDE SEQUENCE [LARGE SCALE GENOMIC DNA]</scope>
    <source>
        <strain evidence="7">DSM 23173</strain>
    </source>
</reference>
<sequence>MKSQDLRNSILQYATQGKLVPQFSHEEPANLLLEKIKIEKRTLFSERQLKNNNIPPIDKSEIPFKIPESWCWARLSEISNIGNFKSATKDSIKENDWVLDLEEIESNKGNLLNKVKKSQKSVNSNKYVFKKNNVMYGKLRPYLNKVIVADDDGYCTTEILPLHFGDFVNSKYAKYTLMSPYFLNYVNKCSYGVKMPRLGTKDAKLALFPLPPLEEQNRIVEKIEELFIKVEEYDILEKKITSLNNNFSINMEKSILQYAVQGKLVYQDPSDEPASLLIKKLKEQKEKLLRDKKIKRSDIPSSLNNDEFPFPIPETWEWVKIGEISNFIDYRGKTPTKISSGIRLITAKNIKKGFISLKPEEFISETDYNDRMTRGYPEIGDLFFTTEAPLGNVAINTIEEPFSTAQRLITIQNYYKITSKYMMYCILAPNIFSFIENYSTGTTVKGIKAKLLKEIPIPMPPLNEQQRIVEKIEELFTYSGNIKKIIN</sequence>
<dbReference type="Proteomes" id="UP000219412">
    <property type="component" value="Unassembled WGS sequence"/>
</dbReference>
<dbReference type="InterPro" id="IPR044946">
    <property type="entry name" value="Restrct_endonuc_typeI_TRD_sf"/>
</dbReference>
<evidence type="ECO:0000259" key="5">
    <source>
        <dbReference type="Pfam" id="PF01420"/>
    </source>
</evidence>
<proteinExistence type="inferred from homology"/>
<keyword evidence="7" id="KW-1185">Reference proteome</keyword>
<feature type="domain" description="Type I restriction modification DNA specificity" evidence="5">
    <location>
        <begin position="313"/>
        <end position="485"/>
    </location>
</feature>
<dbReference type="GO" id="GO:0003677">
    <property type="term" value="F:DNA binding"/>
    <property type="evidence" value="ECO:0007669"/>
    <property type="project" value="UniProtKB-KW"/>
</dbReference>
<dbReference type="SUPFAM" id="SSF116734">
    <property type="entry name" value="DNA methylase specificity domain"/>
    <property type="match status" value="2"/>
</dbReference>